<dbReference type="Proteomes" id="UP000255515">
    <property type="component" value="Unassembled WGS sequence"/>
</dbReference>
<dbReference type="GO" id="GO:0008236">
    <property type="term" value="F:serine-type peptidase activity"/>
    <property type="evidence" value="ECO:0007669"/>
    <property type="project" value="InterPro"/>
</dbReference>
<dbReference type="InterPro" id="IPR050278">
    <property type="entry name" value="Serine_Prot_S9B/DPPIV"/>
</dbReference>
<name>A0A376C0X5_9FLAO</name>
<dbReference type="InterPro" id="IPR029058">
    <property type="entry name" value="AB_hydrolase_fold"/>
</dbReference>
<dbReference type="InterPro" id="IPR002469">
    <property type="entry name" value="Peptidase_S9B_N"/>
</dbReference>
<reference evidence="3 4" key="1">
    <citation type="submission" date="2018-06" db="EMBL/GenBank/DDBJ databases">
        <authorList>
            <consortium name="Pathogen Informatics"/>
            <person name="Doyle S."/>
        </authorList>
    </citation>
    <scope>NUCLEOTIDE SEQUENCE [LARGE SCALE GENOMIC DNA]</scope>
    <source>
        <strain evidence="3 4">NCTC11661</strain>
    </source>
</reference>
<gene>
    <name evidence="3" type="primary">ptpA_1</name>
    <name evidence="3" type="ORF">NCTC11661_01065</name>
</gene>
<dbReference type="GO" id="GO:0008239">
    <property type="term" value="F:dipeptidyl-peptidase activity"/>
    <property type="evidence" value="ECO:0007669"/>
    <property type="project" value="TreeGrafter"/>
</dbReference>
<evidence type="ECO:0000313" key="3">
    <source>
        <dbReference type="EMBL" id="SSZ55669.1"/>
    </source>
</evidence>
<organism evidence="3 4">
    <name type="scientific">Bergeyella zoohelcum</name>
    <dbReference type="NCBI Taxonomy" id="1015"/>
    <lineage>
        <taxon>Bacteria</taxon>
        <taxon>Pseudomonadati</taxon>
        <taxon>Bacteroidota</taxon>
        <taxon>Flavobacteriia</taxon>
        <taxon>Flavobacteriales</taxon>
        <taxon>Weeksellaceae</taxon>
        <taxon>Bergeyella</taxon>
    </lineage>
</organism>
<feature type="domain" description="Dipeptidylpeptidase IV N-terminal" evidence="2">
    <location>
        <begin position="110"/>
        <end position="427"/>
    </location>
</feature>
<dbReference type="AlphaFoldDB" id="A0A376C0X5"/>
<accession>A0A376C0X5</accession>
<dbReference type="PANTHER" id="PTHR11731">
    <property type="entry name" value="PROTEASE FAMILY S9B,C DIPEPTIDYL-PEPTIDASE IV-RELATED"/>
    <property type="match status" value="1"/>
</dbReference>
<proteinExistence type="predicted"/>
<dbReference type="RefSeq" id="WP_002689061.1">
    <property type="nucleotide sequence ID" value="NZ_UFTJ01000002.1"/>
</dbReference>
<dbReference type="PANTHER" id="PTHR11731:SF193">
    <property type="entry name" value="DIPEPTIDYL PEPTIDASE 9"/>
    <property type="match status" value="1"/>
</dbReference>
<evidence type="ECO:0000259" key="1">
    <source>
        <dbReference type="Pfam" id="PF00326"/>
    </source>
</evidence>
<dbReference type="Gene3D" id="2.140.10.30">
    <property type="entry name" value="Dipeptidylpeptidase IV, N-terminal domain"/>
    <property type="match status" value="1"/>
</dbReference>
<dbReference type="SUPFAM" id="SSF53474">
    <property type="entry name" value="alpha/beta-Hydrolases"/>
    <property type="match status" value="1"/>
</dbReference>
<dbReference type="EMBL" id="UFTJ01000002">
    <property type="protein sequence ID" value="SSZ55669.1"/>
    <property type="molecule type" value="Genomic_DNA"/>
</dbReference>
<dbReference type="InterPro" id="IPR001375">
    <property type="entry name" value="Peptidase_S9_cat"/>
</dbReference>
<dbReference type="EC" id="3.4.14.12" evidence="3"/>
<sequence>MKKILLGAAVLFMHSMDAQKQKFTMAEAVNGLRSSLAIQNIQQFSWLENQDAYLQGVKNAYLKTDIKTGKKDTLVSLSQLNAIGGHTFAAMPRITFIDENKGYFQKQYRYFWLEKKNNTWSISEMMGVDNEAENVYFSKKKDMQVFTRTNNLYIRNGGQVTPITQEQNPNIISGQSVHRQEFGIDKGIFVSPNENKIAFYKMDESMVEDYPIVEWHTTPAQNKNIKYPMAGRTSHQVKLGIYSIAQNKTIYLNIDGEKDQYLTAVTWSPDEKTIFVGVLNRGQNHLKFNQYNAETGAFIKTLFEEKSDKYVEPQHAAIFFPHSTKDFIWQSQRTGYNHLFHYHVDKGLIGQITKGDWLVNSVLGFHEKNNEIIISGTQDSPLQKNLYKVNWKNKKITRINTHLGVHNAALSKSGAYLYDVYSAKNTPRKVDIIHLSTGKVQNLLTAEDPLRNFDRPQIQLVTLKADDGTPLYGKIIKPTNFDANKKYPVIVYLYNGPHLQLVTDAFPESGNLWYEYMAQRGFVVFTMDGRGSSNRGLAFEQAVFRQLGEVEMKDQLKGVEYLKSLPFVDAKRMGIHGWSFGGFMTTSFMLKYPDVFKAGVAGGPVIDWRMYEVMYTERYMDTPQENPEGYAKANLLDKVENLKGKLLMIHGAQDDVVVWQHSIDFLKSAVEKGVQVDYFVYPGHAHNVVGRDRVHLMQKVTDYFEQHLKEK</sequence>
<feature type="domain" description="Peptidase S9 prolyl oligopeptidase catalytic" evidence="1">
    <location>
        <begin position="515"/>
        <end position="710"/>
    </location>
</feature>
<dbReference type="Pfam" id="PF00930">
    <property type="entry name" value="DPPIV_N"/>
    <property type="match status" value="1"/>
</dbReference>
<dbReference type="Gene3D" id="3.40.50.1820">
    <property type="entry name" value="alpha/beta hydrolase"/>
    <property type="match status" value="1"/>
</dbReference>
<dbReference type="GO" id="GO:0006508">
    <property type="term" value="P:proteolysis"/>
    <property type="evidence" value="ECO:0007669"/>
    <property type="project" value="InterPro"/>
</dbReference>
<dbReference type="Pfam" id="PF00326">
    <property type="entry name" value="Peptidase_S9"/>
    <property type="match status" value="1"/>
</dbReference>
<keyword evidence="3" id="KW-0378">Hydrolase</keyword>
<protein>
    <submittedName>
        <fullName evidence="3">Prolyl tripeptidyl peptidase</fullName>
        <ecNumber evidence="3">3.4.14.12</ecNumber>
    </submittedName>
</protein>
<evidence type="ECO:0000313" key="4">
    <source>
        <dbReference type="Proteomes" id="UP000255515"/>
    </source>
</evidence>
<evidence type="ECO:0000259" key="2">
    <source>
        <dbReference type="Pfam" id="PF00930"/>
    </source>
</evidence>
<dbReference type="SUPFAM" id="SSF82171">
    <property type="entry name" value="DPP6 N-terminal domain-like"/>
    <property type="match status" value="1"/>
</dbReference>